<dbReference type="EMBL" id="FNDU01000001">
    <property type="protein sequence ID" value="SDH49578.1"/>
    <property type="molecule type" value="Genomic_DNA"/>
</dbReference>
<feature type="region of interest" description="Disordered" evidence="1">
    <location>
        <begin position="1"/>
        <end position="83"/>
    </location>
</feature>
<keyword evidence="3" id="KW-1185">Reference proteome</keyword>
<sequence>MKRTENVPYSSPYLKEENKNESSADTNEEKTEEEKEQRPMNRDPWNDILFGRPPAPASSKEDETTEGDTEDGDDDKRPRFSWI</sequence>
<feature type="compositionally biased region" description="Basic and acidic residues" evidence="1">
    <location>
        <begin position="74"/>
        <end position="83"/>
    </location>
</feature>
<feature type="compositionally biased region" description="Acidic residues" evidence="1">
    <location>
        <begin position="63"/>
        <end position="73"/>
    </location>
</feature>
<evidence type="ECO:0000313" key="2">
    <source>
        <dbReference type="EMBL" id="SDH49578.1"/>
    </source>
</evidence>
<evidence type="ECO:0000256" key="1">
    <source>
        <dbReference type="SAM" id="MobiDB-lite"/>
    </source>
</evidence>
<organism evidence="2 3">
    <name type="scientific">Alteribacillus bidgolensis</name>
    <dbReference type="NCBI Taxonomy" id="930129"/>
    <lineage>
        <taxon>Bacteria</taxon>
        <taxon>Bacillati</taxon>
        <taxon>Bacillota</taxon>
        <taxon>Bacilli</taxon>
        <taxon>Bacillales</taxon>
        <taxon>Bacillaceae</taxon>
        <taxon>Alteribacillus</taxon>
    </lineage>
</organism>
<accession>A0A1G8CVS4</accession>
<dbReference type="RefSeq" id="WP_091580279.1">
    <property type="nucleotide sequence ID" value="NZ_FNDU01000001.1"/>
</dbReference>
<gene>
    <name evidence="2" type="ORF">SAMN05216352_101463</name>
</gene>
<reference evidence="2 3" key="1">
    <citation type="submission" date="2016-10" db="EMBL/GenBank/DDBJ databases">
        <authorList>
            <person name="de Groot N.N."/>
        </authorList>
    </citation>
    <scope>NUCLEOTIDE SEQUENCE [LARGE SCALE GENOMIC DNA]</scope>
    <source>
        <strain evidence="3">P4B,CCM 7963,CECT 7998,DSM 25260,IBRC-M 10614,KCTC 13821</strain>
    </source>
</reference>
<name>A0A1G8CVS4_9BACI</name>
<dbReference type="AlphaFoldDB" id="A0A1G8CVS4"/>
<evidence type="ECO:0000313" key="3">
    <source>
        <dbReference type="Proteomes" id="UP000199017"/>
    </source>
</evidence>
<feature type="compositionally biased region" description="Basic and acidic residues" evidence="1">
    <location>
        <begin position="14"/>
        <end position="45"/>
    </location>
</feature>
<protein>
    <submittedName>
        <fullName evidence="2">Uncharacterized protein</fullName>
    </submittedName>
</protein>
<dbReference type="Proteomes" id="UP000199017">
    <property type="component" value="Unassembled WGS sequence"/>
</dbReference>
<proteinExistence type="predicted"/>